<name>S4RKP4_PETMA</name>
<dbReference type="SMART" id="SM00369">
    <property type="entry name" value="LRR_TYP"/>
    <property type="match status" value="2"/>
</dbReference>
<evidence type="ECO:0000256" key="2">
    <source>
        <dbReference type="ARBA" id="ARBA00022729"/>
    </source>
</evidence>
<dbReference type="InterPro" id="IPR050541">
    <property type="entry name" value="LRR_TM_domain-containing"/>
</dbReference>
<keyword evidence="2" id="KW-0732">Signal</keyword>
<proteinExistence type="predicted"/>
<sequence>TCPLQCLCDVWSEFQRANCDNRGLSSVPAGILDNIQFLDLYSNRIEKLPEGVISRLVNLQHLHLYNNQLKSIPRGAFDNLKSLTHIWLFGNPWDC</sequence>
<dbReference type="PANTHER" id="PTHR24369:SF210">
    <property type="entry name" value="CHAOPTIN-RELATED"/>
    <property type="match status" value="1"/>
</dbReference>
<reference evidence="4" key="2">
    <citation type="submission" date="2025-09" db="UniProtKB">
        <authorList>
            <consortium name="Ensembl"/>
        </authorList>
    </citation>
    <scope>IDENTIFICATION</scope>
</reference>
<dbReference type="HOGENOM" id="CLU_000288_148_0_1"/>
<dbReference type="InterPro" id="IPR001611">
    <property type="entry name" value="Leu-rich_rpt"/>
</dbReference>
<dbReference type="Gene3D" id="3.80.10.10">
    <property type="entry name" value="Ribonuclease Inhibitor"/>
    <property type="match status" value="1"/>
</dbReference>
<dbReference type="InterPro" id="IPR003591">
    <property type="entry name" value="Leu-rich_rpt_typical-subtyp"/>
</dbReference>
<dbReference type="SUPFAM" id="SSF52058">
    <property type="entry name" value="L domain-like"/>
    <property type="match status" value="1"/>
</dbReference>
<accession>S4RKP4</accession>
<evidence type="ECO:0000313" key="4">
    <source>
        <dbReference type="Ensembl" id="ENSPMAP00000005777.1"/>
    </source>
</evidence>
<reference evidence="4" key="1">
    <citation type="submission" date="2025-08" db="UniProtKB">
        <authorList>
            <consortium name="Ensembl"/>
        </authorList>
    </citation>
    <scope>IDENTIFICATION</scope>
</reference>
<keyword evidence="3" id="KW-0677">Repeat</keyword>
<dbReference type="GeneTree" id="ENSGT00940000161826"/>
<dbReference type="GO" id="GO:0005886">
    <property type="term" value="C:plasma membrane"/>
    <property type="evidence" value="ECO:0007669"/>
    <property type="project" value="TreeGrafter"/>
</dbReference>
<evidence type="ECO:0000256" key="3">
    <source>
        <dbReference type="ARBA" id="ARBA00022737"/>
    </source>
</evidence>
<evidence type="ECO:0000256" key="1">
    <source>
        <dbReference type="ARBA" id="ARBA00022614"/>
    </source>
</evidence>
<dbReference type="Ensembl" id="ENSPMAT00000005803.1">
    <property type="protein sequence ID" value="ENSPMAP00000005777.1"/>
    <property type="gene ID" value="ENSPMAG00000005255.1"/>
</dbReference>
<keyword evidence="1" id="KW-0433">Leucine-rich repeat</keyword>
<organism evidence="4">
    <name type="scientific">Petromyzon marinus</name>
    <name type="common">Sea lamprey</name>
    <dbReference type="NCBI Taxonomy" id="7757"/>
    <lineage>
        <taxon>Eukaryota</taxon>
        <taxon>Metazoa</taxon>
        <taxon>Chordata</taxon>
        <taxon>Craniata</taxon>
        <taxon>Vertebrata</taxon>
        <taxon>Cyclostomata</taxon>
        <taxon>Hyperoartia</taxon>
        <taxon>Petromyzontiformes</taxon>
        <taxon>Petromyzontidae</taxon>
        <taxon>Petromyzon</taxon>
    </lineage>
</organism>
<dbReference type="InterPro" id="IPR032675">
    <property type="entry name" value="LRR_dom_sf"/>
</dbReference>
<dbReference type="AlphaFoldDB" id="S4RKP4"/>
<protein>
    <recommendedName>
        <fullName evidence="5">Variable lymphocyte receptor B cassette</fullName>
    </recommendedName>
</protein>
<dbReference type="Pfam" id="PF13855">
    <property type="entry name" value="LRR_8"/>
    <property type="match status" value="1"/>
</dbReference>
<dbReference type="PANTHER" id="PTHR24369">
    <property type="entry name" value="ANTIGEN BSP, PUTATIVE-RELATED"/>
    <property type="match status" value="1"/>
</dbReference>
<dbReference type="PROSITE" id="PS51450">
    <property type="entry name" value="LRR"/>
    <property type="match status" value="1"/>
</dbReference>
<evidence type="ECO:0008006" key="5">
    <source>
        <dbReference type="Google" id="ProtNLM"/>
    </source>
</evidence>